<evidence type="ECO:0000259" key="1">
    <source>
        <dbReference type="Pfam" id="PF08000"/>
    </source>
</evidence>
<dbReference type="Proteomes" id="UP000005631">
    <property type="component" value="Chromosome"/>
</dbReference>
<dbReference type="InterPro" id="IPR037063">
    <property type="entry name" value="PHb_sf"/>
</dbReference>
<dbReference type="eggNOG" id="ENOG503172B">
    <property type="taxonomic scope" value="Bacteria"/>
</dbReference>
<dbReference type="Gene3D" id="2.30.29.50">
    <property type="entry name" value="Bacterial Pleckstrin homology domain"/>
    <property type="match status" value="1"/>
</dbReference>
<reference evidence="2 3" key="1">
    <citation type="journal article" date="2012" name="Stand. Genomic Sci.">
        <title>Genome sequence of the orange-pigmented seawater bacterium Owenweeksia hongkongensis type strain (UST20020801(T)).</title>
        <authorList>
            <person name="Riedel T."/>
            <person name="Held B."/>
            <person name="Nolan M."/>
            <person name="Lucas S."/>
            <person name="Lapidus A."/>
            <person name="Tice H."/>
            <person name="Del Rio T.G."/>
            <person name="Cheng J.F."/>
            <person name="Han C."/>
            <person name="Tapia R."/>
            <person name="Goodwin L.A."/>
            <person name="Pitluck S."/>
            <person name="Liolios K."/>
            <person name="Mavromatis K."/>
            <person name="Pagani I."/>
            <person name="Ivanova N."/>
            <person name="Mikhailova N."/>
            <person name="Pati A."/>
            <person name="Chen A."/>
            <person name="Palaniappan K."/>
            <person name="Rohde M."/>
            <person name="Tindall B.J."/>
            <person name="Detter J.C."/>
            <person name="Goker M."/>
            <person name="Woyke T."/>
            <person name="Bristow J."/>
            <person name="Eisen J.A."/>
            <person name="Markowitz V."/>
            <person name="Hugenholtz P."/>
            <person name="Klenk H.P."/>
            <person name="Kyrpides N.C."/>
        </authorList>
    </citation>
    <scope>NUCLEOTIDE SEQUENCE</scope>
    <source>
        <strain evidence="3">DSM 17368 / JCM 12287 / NRRL B-23963</strain>
    </source>
</reference>
<dbReference type="SUPFAM" id="SSF50729">
    <property type="entry name" value="PH domain-like"/>
    <property type="match status" value="1"/>
</dbReference>
<evidence type="ECO:0000313" key="2">
    <source>
        <dbReference type="EMBL" id="AEV31940.1"/>
    </source>
</evidence>
<evidence type="ECO:0000313" key="3">
    <source>
        <dbReference type="Proteomes" id="UP000005631"/>
    </source>
</evidence>
<dbReference type="HOGENOM" id="CLU_137895_0_0_10"/>
<dbReference type="RefSeq" id="WP_014201301.1">
    <property type="nucleotide sequence ID" value="NC_016599.1"/>
</dbReference>
<dbReference type="PANTHER" id="PTHR35796:SF3">
    <property type="entry name" value="BHLH DOMAIN-CONTAINING PROTEIN"/>
    <property type="match status" value="1"/>
</dbReference>
<dbReference type="OrthoDB" id="9803613at2"/>
<sequence>MGLFNKILGNASAVDSSKLQEKYSRLLMENEKVELGFTLFRDVFMFTDRRLILVEVQGVTGSKVEYKSMPYKSVSRFSLETAGTFDLDAELKIWISSEDEPSICKKFNKSINVYEVQKYLAQKVT</sequence>
<dbReference type="KEGG" id="oho:Oweho_0930"/>
<name>G8R3B9_OWEHD</name>
<dbReference type="AlphaFoldDB" id="G8R3B9"/>
<dbReference type="PATRIC" id="fig|926562.3.peg.943"/>
<dbReference type="PANTHER" id="PTHR35796">
    <property type="entry name" value="HYPOTHETICAL CYTOSOLIC PROTEIN"/>
    <property type="match status" value="1"/>
</dbReference>
<dbReference type="CDD" id="cd13225">
    <property type="entry name" value="PH-like_bacteria"/>
    <property type="match status" value="1"/>
</dbReference>
<dbReference type="InterPro" id="IPR012544">
    <property type="entry name" value="PHb"/>
</dbReference>
<dbReference type="Pfam" id="PF08000">
    <property type="entry name" value="bPH_1"/>
    <property type="match status" value="1"/>
</dbReference>
<proteinExistence type="predicted"/>
<dbReference type="EMBL" id="CP003156">
    <property type="protein sequence ID" value="AEV31940.1"/>
    <property type="molecule type" value="Genomic_DNA"/>
</dbReference>
<accession>G8R3B9</accession>
<keyword evidence="3" id="KW-1185">Reference proteome</keyword>
<feature type="domain" description="Bacterial Pleckstrin homology" evidence="1">
    <location>
        <begin position="2"/>
        <end position="123"/>
    </location>
</feature>
<protein>
    <recommendedName>
        <fullName evidence="1">Bacterial Pleckstrin homology domain-containing protein</fullName>
    </recommendedName>
</protein>
<organism evidence="2 3">
    <name type="scientific">Owenweeksia hongkongensis (strain DSM 17368 / CIP 108786 / JCM 12287 / NRRL B-23963 / UST20020801)</name>
    <dbReference type="NCBI Taxonomy" id="926562"/>
    <lineage>
        <taxon>Bacteria</taxon>
        <taxon>Pseudomonadati</taxon>
        <taxon>Bacteroidota</taxon>
        <taxon>Flavobacteriia</taxon>
        <taxon>Flavobacteriales</taxon>
        <taxon>Owenweeksiaceae</taxon>
        <taxon>Owenweeksia</taxon>
    </lineage>
</organism>
<gene>
    <name evidence="2" type="ordered locus">Oweho_0930</name>
</gene>